<evidence type="ECO:0000313" key="3">
    <source>
        <dbReference type="Proteomes" id="UP001519460"/>
    </source>
</evidence>
<protein>
    <submittedName>
        <fullName evidence="2">Uncharacterized protein</fullName>
    </submittedName>
</protein>
<organism evidence="2 3">
    <name type="scientific">Batillaria attramentaria</name>
    <dbReference type="NCBI Taxonomy" id="370345"/>
    <lineage>
        <taxon>Eukaryota</taxon>
        <taxon>Metazoa</taxon>
        <taxon>Spiralia</taxon>
        <taxon>Lophotrochozoa</taxon>
        <taxon>Mollusca</taxon>
        <taxon>Gastropoda</taxon>
        <taxon>Caenogastropoda</taxon>
        <taxon>Sorbeoconcha</taxon>
        <taxon>Cerithioidea</taxon>
        <taxon>Batillariidae</taxon>
        <taxon>Batillaria</taxon>
    </lineage>
</organism>
<dbReference type="AlphaFoldDB" id="A0ABD0JIM9"/>
<gene>
    <name evidence="2" type="ORF">BaRGS_00033945</name>
</gene>
<name>A0ABD0JIM9_9CAEN</name>
<dbReference type="Proteomes" id="UP001519460">
    <property type="component" value="Unassembled WGS sequence"/>
</dbReference>
<feature type="compositionally biased region" description="Acidic residues" evidence="1">
    <location>
        <begin position="1"/>
        <end position="11"/>
    </location>
</feature>
<evidence type="ECO:0000313" key="2">
    <source>
        <dbReference type="EMBL" id="KAK7474807.1"/>
    </source>
</evidence>
<dbReference type="EMBL" id="JACVVK020000424">
    <property type="protein sequence ID" value="KAK7474807.1"/>
    <property type="molecule type" value="Genomic_DNA"/>
</dbReference>
<keyword evidence="3" id="KW-1185">Reference proteome</keyword>
<feature type="region of interest" description="Disordered" evidence="1">
    <location>
        <begin position="1"/>
        <end position="69"/>
    </location>
</feature>
<comment type="caution">
    <text evidence="2">The sequence shown here is derived from an EMBL/GenBank/DDBJ whole genome shotgun (WGS) entry which is preliminary data.</text>
</comment>
<feature type="non-terminal residue" evidence="2">
    <location>
        <position position="69"/>
    </location>
</feature>
<evidence type="ECO:0000256" key="1">
    <source>
        <dbReference type="SAM" id="MobiDB-lite"/>
    </source>
</evidence>
<sequence>MADQEIIDDAESTAAQKPKSSSRKRKSLIEKNHQKKKTRKTKPSDGTANPDDPAPFNCVPRYNMDSNPR</sequence>
<accession>A0ABD0JIM9</accession>
<proteinExistence type="predicted"/>
<reference evidence="2 3" key="1">
    <citation type="journal article" date="2023" name="Sci. Data">
        <title>Genome assembly of the Korean intertidal mud-creeper Batillaria attramentaria.</title>
        <authorList>
            <person name="Patra A.K."/>
            <person name="Ho P.T."/>
            <person name="Jun S."/>
            <person name="Lee S.J."/>
            <person name="Kim Y."/>
            <person name="Won Y.J."/>
        </authorList>
    </citation>
    <scope>NUCLEOTIDE SEQUENCE [LARGE SCALE GENOMIC DNA]</scope>
    <source>
        <strain evidence="2">Wonlab-2016</strain>
    </source>
</reference>